<dbReference type="Proteomes" id="UP000749471">
    <property type="component" value="Unassembled WGS sequence"/>
</dbReference>
<evidence type="ECO:0000313" key="4">
    <source>
        <dbReference type="EMBL" id="MBU5437222.1"/>
    </source>
</evidence>
<dbReference type="EMBL" id="JAHLPM010000003">
    <property type="protein sequence ID" value="MBU5437222.1"/>
    <property type="molecule type" value="Genomic_DNA"/>
</dbReference>
<accession>A0ABS6E2U5</accession>
<dbReference type="SMART" id="SM00534">
    <property type="entry name" value="MUTSac"/>
    <property type="match status" value="1"/>
</dbReference>
<reference evidence="4 5" key="1">
    <citation type="submission" date="2021-06" db="EMBL/GenBank/DDBJ databases">
        <authorList>
            <person name="Sun Q."/>
            <person name="Li D."/>
        </authorList>
    </citation>
    <scope>NUCLEOTIDE SEQUENCE [LARGE SCALE GENOMIC DNA]</scope>
    <source>
        <strain evidence="4 5">MSJ-40</strain>
    </source>
</reference>
<proteinExistence type="predicted"/>
<dbReference type="InterPro" id="IPR000432">
    <property type="entry name" value="DNA_mismatch_repair_MutS_C"/>
</dbReference>
<gene>
    <name evidence="4" type="ORF">KQI42_04325</name>
</gene>
<keyword evidence="5" id="KW-1185">Reference proteome</keyword>
<dbReference type="PANTHER" id="PTHR11361:SF152">
    <property type="entry name" value="DNA MISMATCH REPAIR PROTEIN"/>
    <property type="match status" value="1"/>
</dbReference>
<dbReference type="PANTHER" id="PTHR11361">
    <property type="entry name" value="DNA MISMATCH REPAIR PROTEIN MUTS FAMILY MEMBER"/>
    <property type="match status" value="1"/>
</dbReference>
<evidence type="ECO:0000256" key="1">
    <source>
        <dbReference type="ARBA" id="ARBA00022741"/>
    </source>
</evidence>
<feature type="domain" description="DNA mismatch repair proteins mutS family" evidence="3">
    <location>
        <begin position="1"/>
        <end position="117"/>
    </location>
</feature>
<evidence type="ECO:0000313" key="5">
    <source>
        <dbReference type="Proteomes" id="UP000749471"/>
    </source>
</evidence>
<dbReference type="InterPro" id="IPR045076">
    <property type="entry name" value="MutS"/>
</dbReference>
<dbReference type="Pfam" id="PF00488">
    <property type="entry name" value="MutS_V"/>
    <property type="match status" value="1"/>
</dbReference>
<evidence type="ECO:0000259" key="3">
    <source>
        <dbReference type="SMART" id="SM00534"/>
    </source>
</evidence>
<evidence type="ECO:0000256" key="2">
    <source>
        <dbReference type="ARBA" id="ARBA00022840"/>
    </source>
</evidence>
<keyword evidence="1" id="KW-0547">Nucleotide-binding</keyword>
<name>A0ABS6E2U5_9FIRM</name>
<organism evidence="4 5">
    <name type="scientific">Tissierella simiarum</name>
    <dbReference type="NCBI Taxonomy" id="2841534"/>
    <lineage>
        <taxon>Bacteria</taxon>
        <taxon>Bacillati</taxon>
        <taxon>Bacillota</taxon>
        <taxon>Tissierellia</taxon>
        <taxon>Tissierellales</taxon>
        <taxon>Tissierellaceae</taxon>
        <taxon>Tissierella</taxon>
    </lineage>
</organism>
<protein>
    <recommendedName>
        <fullName evidence="3">DNA mismatch repair proteins mutS family domain-containing protein</fullName>
    </recommendedName>
</protein>
<comment type="caution">
    <text evidence="4">The sequence shown here is derived from an EMBL/GenBank/DDBJ whole genome shotgun (WGS) entry which is preliminary data.</text>
</comment>
<keyword evidence="2" id="KW-0067">ATP-binding</keyword>
<dbReference type="RefSeq" id="WP_216517124.1">
    <property type="nucleotide sequence ID" value="NZ_JAHLPM010000003.1"/>
</dbReference>
<sequence length="118" mass="13726">MKRIIQSLNEERFVICVIDEILRGTNTEERIAASASILRYLYKKNCIAIVASHDIELTQILDSMYDNYHFTEQIQEKDITFDYKIRKGASNSKNAIKLLEYVGFPDEIIIEARNIHTV</sequence>